<reference evidence="9" key="1">
    <citation type="journal article" date="2015" name="Proc. Natl. Acad. Sci. U.S.A.">
        <title>Genome sequencing of adzuki bean (Vigna angularis) provides insight into high starch and low fat accumulation and domestication.</title>
        <authorList>
            <person name="Yang K."/>
            <person name="Tian Z."/>
            <person name="Chen C."/>
            <person name="Luo L."/>
            <person name="Zhao B."/>
            <person name="Wang Z."/>
            <person name="Yu L."/>
            <person name="Li Y."/>
            <person name="Sun Y."/>
            <person name="Li W."/>
            <person name="Chen Y."/>
            <person name="Li Y."/>
            <person name="Zhang Y."/>
            <person name="Ai D."/>
            <person name="Zhao J."/>
            <person name="Shang C."/>
            <person name="Ma Y."/>
            <person name="Wu B."/>
            <person name="Wang M."/>
            <person name="Gao L."/>
            <person name="Sun D."/>
            <person name="Zhang P."/>
            <person name="Guo F."/>
            <person name="Wang W."/>
            <person name="Li Y."/>
            <person name="Wang J."/>
            <person name="Varshney R.K."/>
            <person name="Wang J."/>
            <person name="Ling H.Q."/>
            <person name="Wan P."/>
        </authorList>
    </citation>
    <scope>NUCLEOTIDE SEQUENCE</scope>
    <source>
        <strain evidence="9">cv. Jingnong 6</strain>
    </source>
</reference>
<evidence type="ECO:0000259" key="7">
    <source>
        <dbReference type="Pfam" id="PF24882"/>
    </source>
</evidence>
<dbReference type="PANTHER" id="PTHR14052">
    <property type="entry name" value="ORIGIN RECOGNITION COMPLEX SUBUNIT 2"/>
    <property type="match status" value="1"/>
</dbReference>
<dbReference type="Proteomes" id="UP000053144">
    <property type="component" value="Chromosome 1"/>
</dbReference>
<gene>
    <name evidence="8" type="ORF">LR48_Vigan01g329000</name>
</gene>
<dbReference type="Pfam" id="PF24882">
    <property type="entry name" value="WHD_ORC2"/>
    <property type="match status" value="1"/>
</dbReference>
<dbReference type="InterPro" id="IPR007220">
    <property type="entry name" value="ORC2"/>
</dbReference>
<feature type="domain" description="Origin recognition complex subunit 2 RecA-like" evidence="6">
    <location>
        <begin position="99"/>
        <end position="275"/>
    </location>
</feature>
<organism evidence="8 9">
    <name type="scientific">Phaseolus angularis</name>
    <name type="common">Azuki bean</name>
    <name type="synonym">Vigna angularis</name>
    <dbReference type="NCBI Taxonomy" id="3914"/>
    <lineage>
        <taxon>Eukaryota</taxon>
        <taxon>Viridiplantae</taxon>
        <taxon>Streptophyta</taxon>
        <taxon>Embryophyta</taxon>
        <taxon>Tracheophyta</taxon>
        <taxon>Spermatophyta</taxon>
        <taxon>Magnoliopsida</taxon>
        <taxon>eudicotyledons</taxon>
        <taxon>Gunneridae</taxon>
        <taxon>Pentapetalae</taxon>
        <taxon>rosids</taxon>
        <taxon>fabids</taxon>
        <taxon>Fabales</taxon>
        <taxon>Fabaceae</taxon>
        <taxon>Papilionoideae</taxon>
        <taxon>50 kb inversion clade</taxon>
        <taxon>NPAAA clade</taxon>
        <taxon>indigoferoid/millettioid clade</taxon>
        <taxon>Phaseoleae</taxon>
        <taxon>Vigna</taxon>
    </lineage>
</organism>
<dbReference type="Pfam" id="PF04084">
    <property type="entry name" value="RecA-like_ORC2"/>
    <property type="match status" value="1"/>
</dbReference>
<evidence type="ECO:0000313" key="9">
    <source>
        <dbReference type="Proteomes" id="UP000053144"/>
    </source>
</evidence>
<accession>A0A0L9TU72</accession>
<dbReference type="AlphaFoldDB" id="A0A0L9TU72"/>
<name>A0A0L9TU72_PHAAN</name>
<dbReference type="InterPro" id="IPR056772">
    <property type="entry name" value="RecA-like_ORC2"/>
</dbReference>
<dbReference type="GO" id="GO:0005664">
    <property type="term" value="C:nuclear origin of replication recognition complex"/>
    <property type="evidence" value="ECO:0007669"/>
    <property type="project" value="UniProtKB-UniRule"/>
</dbReference>
<comment type="function">
    <text evidence="5">Component of the origin recognition complex (ORC) that binds origins of replication. DNA-binding is ATP-dependent. ORC is required to assemble the pre-replication complex necessary to initiate DNA replication.</text>
</comment>
<feature type="domain" description="Origin recognition complex subunit 2 winged-helix" evidence="7">
    <location>
        <begin position="314"/>
        <end position="367"/>
    </location>
</feature>
<evidence type="ECO:0000256" key="1">
    <source>
        <dbReference type="ARBA" id="ARBA00004123"/>
    </source>
</evidence>
<dbReference type="EMBL" id="CM003371">
    <property type="protein sequence ID" value="KOM33734.1"/>
    <property type="molecule type" value="Genomic_DNA"/>
</dbReference>
<dbReference type="GO" id="GO:0003688">
    <property type="term" value="F:DNA replication origin binding"/>
    <property type="evidence" value="ECO:0007669"/>
    <property type="project" value="UniProtKB-UniRule"/>
</dbReference>
<evidence type="ECO:0000259" key="6">
    <source>
        <dbReference type="Pfam" id="PF04084"/>
    </source>
</evidence>
<evidence type="ECO:0000256" key="2">
    <source>
        <dbReference type="ARBA" id="ARBA00007421"/>
    </source>
</evidence>
<dbReference type="GO" id="GO:0006260">
    <property type="term" value="P:DNA replication"/>
    <property type="evidence" value="ECO:0007669"/>
    <property type="project" value="UniProtKB-UniRule"/>
</dbReference>
<keyword evidence="4 5" id="KW-0539">Nucleus</keyword>
<comment type="subcellular location">
    <subcellularLocation>
        <location evidence="1 5">Nucleus</location>
    </subcellularLocation>
</comment>
<evidence type="ECO:0000256" key="5">
    <source>
        <dbReference type="RuleBase" id="RU368084"/>
    </source>
</evidence>
<keyword evidence="3 5" id="KW-0235">DNA replication</keyword>
<evidence type="ECO:0000313" key="8">
    <source>
        <dbReference type="EMBL" id="KOM33734.1"/>
    </source>
</evidence>
<comment type="similarity">
    <text evidence="2 5">Belongs to the ORC2 family.</text>
</comment>
<protein>
    <recommendedName>
        <fullName evidence="5">Origin recognition complex subunit 2</fullName>
    </recommendedName>
</protein>
<evidence type="ECO:0000256" key="4">
    <source>
        <dbReference type="ARBA" id="ARBA00023242"/>
    </source>
</evidence>
<dbReference type="STRING" id="3914.A0A0L9TU72"/>
<dbReference type="OMA" id="YDFELAY"/>
<evidence type="ECO:0000256" key="3">
    <source>
        <dbReference type="ARBA" id="ARBA00022705"/>
    </source>
</evidence>
<dbReference type="Gramene" id="KOM33734">
    <property type="protein sequence ID" value="KOM33734"/>
    <property type="gene ID" value="LR48_Vigan01g329000"/>
</dbReference>
<dbReference type="InterPro" id="IPR056773">
    <property type="entry name" value="WHD_ORC2"/>
</dbReference>
<comment type="subunit">
    <text evidence="5">Component of the origin recognition complex (ORC).</text>
</comment>
<dbReference type="PANTHER" id="PTHR14052:SF0">
    <property type="entry name" value="ORIGIN RECOGNITION COMPLEX SUBUNIT 2"/>
    <property type="match status" value="1"/>
</dbReference>
<sequence length="377" mass="43162">MENGKWKMGNGKWKGKRKYLVPGAFHCFTGVSSEKMKLPSWDEDEDEEFEFSRNYFLAKELASSAKKSKHKLTDIDVVDEQELREAASRIQPKHGDDIALLLDSYKTMYPEWLLALRCGFGLLMYGFGSKKTLIEDFALTALTEYSVVVINGYLQSINLKQAMIALAEVLWDQMKTKRRVSYRELPKSQLNSQSMEELLTFLDQAEIDDVDFFVCVVIHNIDGPGLRDSETQQYLARLAACARIRIVATIDHVNAPLFWDKNMAHTQFNWCWYHVPTFAPYKVEGMFYPMILAHGSASQTVKTATIVLLSLTRMPISDLYSVCRERFLVSSQVTLNSHLTEFKDHELVKIKKHSDGQDCLHIPLTAEALQKVVLEIN</sequence>
<proteinExistence type="inferred from homology"/>